<comment type="caution">
    <text evidence="2">The sequence shown here is derived from an EMBL/GenBank/DDBJ whole genome shotgun (WGS) entry which is preliminary data.</text>
</comment>
<reference evidence="2" key="1">
    <citation type="submission" date="2021-02" db="EMBL/GenBank/DDBJ databases">
        <authorList>
            <person name="Nowell W R."/>
        </authorList>
    </citation>
    <scope>NUCLEOTIDE SEQUENCE</scope>
</reference>
<evidence type="ECO:0000256" key="1">
    <source>
        <dbReference type="SAM" id="MobiDB-lite"/>
    </source>
</evidence>
<dbReference type="Proteomes" id="UP000663872">
    <property type="component" value="Unassembled WGS sequence"/>
</dbReference>
<feature type="compositionally biased region" description="Basic and acidic residues" evidence="1">
    <location>
        <begin position="1"/>
        <end position="10"/>
    </location>
</feature>
<name>A0A818V3Y5_9BILA</name>
<evidence type="ECO:0000313" key="3">
    <source>
        <dbReference type="EMBL" id="CAF5036690.1"/>
    </source>
</evidence>
<proteinExistence type="predicted"/>
<feature type="compositionally biased region" description="Basic and acidic residues" evidence="1">
    <location>
        <begin position="25"/>
        <end position="34"/>
    </location>
</feature>
<dbReference type="AlphaFoldDB" id="A0A818V3Y5"/>
<dbReference type="Proteomes" id="UP000663848">
    <property type="component" value="Unassembled WGS sequence"/>
</dbReference>
<gene>
    <name evidence="2" type="ORF">GRG538_LOCUS28739</name>
    <name evidence="3" type="ORF">QYT958_LOCUS41081</name>
</gene>
<dbReference type="EMBL" id="CAJOBR010045317">
    <property type="protein sequence ID" value="CAF5036690.1"/>
    <property type="molecule type" value="Genomic_DNA"/>
</dbReference>
<feature type="non-terminal residue" evidence="2">
    <location>
        <position position="34"/>
    </location>
</feature>
<protein>
    <submittedName>
        <fullName evidence="2">Uncharacterized protein</fullName>
    </submittedName>
</protein>
<dbReference type="EMBL" id="CAJNYT010005003">
    <property type="protein sequence ID" value="CAF3707055.1"/>
    <property type="molecule type" value="Genomic_DNA"/>
</dbReference>
<evidence type="ECO:0000313" key="4">
    <source>
        <dbReference type="Proteomes" id="UP000663872"/>
    </source>
</evidence>
<evidence type="ECO:0000313" key="2">
    <source>
        <dbReference type="EMBL" id="CAF3707055.1"/>
    </source>
</evidence>
<accession>A0A818V3Y5</accession>
<feature type="region of interest" description="Disordered" evidence="1">
    <location>
        <begin position="1"/>
        <end position="34"/>
    </location>
</feature>
<organism evidence="2 4">
    <name type="scientific">Rotaria socialis</name>
    <dbReference type="NCBI Taxonomy" id="392032"/>
    <lineage>
        <taxon>Eukaryota</taxon>
        <taxon>Metazoa</taxon>
        <taxon>Spiralia</taxon>
        <taxon>Gnathifera</taxon>
        <taxon>Rotifera</taxon>
        <taxon>Eurotatoria</taxon>
        <taxon>Bdelloidea</taxon>
        <taxon>Philodinida</taxon>
        <taxon>Philodinidae</taxon>
        <taxon>Rotaria</taxon>
    </lineage>
</organism>
<sequence>MTSETNKDEAPPQELFFRVSGTGEGHWETERPQP</sequence>